<accession>X6LAX1</accession>
<comment type="caution">
    <text evidence="1">The sequence shown here is derived from an EMBL/GenBank/DDBJ whole genome shotgun (WGS) entry which is preliminary data.</text>
</comment>
<evidence type="ECO:0000313" key="1">
    <source>
        <dbReference type="EMBL" id="ETN98281.1"/>
    </source>
</evidence>
<dbReference type="SUPFAM" id="SSF56399">
    <property type="entry name" value="ADP-ribosylation"/>
    <property type="match status" value="1"/>
</dbReference>
<feature type="non-terminal residue" evidence="1">
    <location>
        <position position="1"/>
    </location>
</feature>
<name>X6LAX1_RETFI</name>
<gene>
    <name evidence="1" type="ORF">RFI_39226</name>
</gene>
<sequence length="539" mass="63382">VTWEDEYQQTHKDPLNPYLTTLREGIQYFKDKFQKREHFIHGADELIQFICNSSAASYINNEDVLLHNLYKYLPHYPIIQVYWEIKGYFMVPYKRTISTQKKISQASAESDTVSPSDIKPKFNPLLYTNKIQDLKEIQNALHFKLELNNQLQRLLCEVIKNGYLTDLIPRKVLQTGEDVIKQQINYKENEEEKLTLNDKILTILKELKILYHDDIHKQMGYSLQLYHICAIVLYCGKSCNVQFSYDQIKFKHYLWPYLDYYLQEAIMILHSHERREEESIDLYCGLRGVRLENIEKEIKSGFFISHVSTSNDIQVAQTFRSDQGCILHFHPSMRRARAILNCDVSWISPYKHESEILFARSPIHLSKDENVHKEACSWNAKVESEDNYTQMILLTWTEYDKYITQVISFSSMFNSIDLNIIYVLLCESGDSMASIYIFLLGFQLCRDENIQKYNERKKEFTDHRCCNEGINLFFIHCNRAVQDYITKSAISDTAQDYIIKSAISDTAHCNPFIQDDIIKPAISYTVHNGLPFVEKDKKK</sequence>
<protein>
    <submittedName>
        <fullName evidence="1">Uncharacterized protein</fullName>
    </submittedName>
</protein>
<evidence type="ECO:0000313" key="2">
    <source>
        <dbReference type="Proteomes" id="UP000023152"/>
    </source>
</evidence>
<dbReference type="Gene3D" id="3.90.176.10">
    <property type="entry name" value="Toxin ADP-ribosyltransferase, Chain A, domain 1"/>
    <property type="match status" value="1"/>
</dbReference>
<dbReference type="OrthoDB" id="9990006at2759"/>
<dbReference type="EMBL" id="ASPP01047134">
    <property type="protein sequence ID" value="ETN98281.1"/>
    <property type="molecule type" value="Genomic_DNA"/>
</dbReference>
<dbReference type="AlphaFoldDB" id="X6LAX1"/>
<organism evidence="1 2">
    <name type="scientific">Reticulomyxa filosa</name>
    <dbReference type="NCBI Taxonomy" id="46433"/>
    <lineage>
        <taxon>Eukaryota</taxon>
        <taxon>Sar</taxon>
        <taxon>Rhizaria</taxon>
        <taxon>Retaria</taxon>
        <taxon>Foraminifera</taxon>
        <taxon>Monothalamids</taxon>
        <taxon>Reticulomyxidae</taxon>
        <taxon>Reticulomyxa</taxon>
    </lineage>
</organism>
<dbReference type="Proteomes" id="UP000023152">
    <property type="component" value="Unassembled WGS sequence"/>
</dbReference>
<proteinExistence type="predicted"/>
<keyword evidence="2" id="KW-1185">Reference proteome</keyword>
<reference evidence="1 2" key="1">
    <citation type="journal article" date="2013" name="Curr. Biol.">
        <title>The Genome of the Foraminiferan Reticulomyxa filosa.</title>
        <authorList>
            <person name="Glockner G."/>
            <person name="Hulsmann N."/>
            <person name="Schleicher M."/>
            <person name="Noegel A.A."/>
            <person name="Eichinger L."/>
            <person name="Gallinger C."/>
            <person name="Pawlowski J."/>
            <person name="Sierra R."/>
            <person name="Euteneuer U."/>
            <person name="Pillet L."/>
            <person name="Moustafa A."/>
            <person name="Platzer M."/>
            <person name="Groth M."/>
            <person name="Szafranski K."/>
            <person name="Schliwa M."/>
        </authorList>
    </citation>
    <scope>NUCLEOTIDE SEQUENCE [LARGE SCALE GENOMIC DNA]</scope>
</reference>